<gene>
    <name evidence="1" type="ORF">JQM67_05795</name>
</gene>
<dbReference type="RefSeq" id="WP_235323129.1">
    <property type="nucleotide sequence ID" value="NZ_JAFBIT010000001.1"/>
</dbReference>
<evidence type="ECO:0000313" key="2">
    <source>
        <dbReference type="Proteomes" id="UP001299220"/>
    </source>
</evidence>
<dbReference type="Proteomes" id="UP001299220">
    <property type="component" value="Unassembled WGS sequence"/>
</dbReference>
<protein>
    <submittedName>
        <fullName evidence="1">Uncharacterized protein</fullName>
    </submittedName>
</protein>
<organism evidence="1 2">
    <name type="scientific">Anaeromassilibacillus senegalensis</name>
    <dbReference type="NCBI Taxonomy" id="1673717"/>
    <lineage>
        <taxon>Bacteria</taxon>
        <taxon>Bacillati</taxon>
        <taxon>Bacillota</taxon>
        <taxon>Clostridia</taxon>
        <taxon>Eubacteriales</taxon>
        <taxon>Acutalibacteraceae</taxon>
        <taxon>Anaeromassilibacillus</taxon>
    </lineage>
</organism>
<name>A0ABS9CP34_9FIRM</name>
<proteinExistence type="predicted"/>
<keyword evidence="2" id="KW-1185">Reference proteome</keyword>
<comment type="caution">
    <text evidence="1">The sequence shown here is derived from an EMBL/GenBank/DDBJ whole genome shotgun (WGS) entry which is preliminary data.</text>
</comment>
<evidence type="ECO:0000313" key="1">
    <source>
        <dbReference type="EMBL" id="MCF2652110.1"/>
    </source>
</evidence>
<accession>A0ABS9CP34</accession>
<reference evidence="1 2" key="1">
    <citation type="submission" date="2020-12" db="EMBL/GenBank/DDBJ databases">
        <title>Whole genome sequences of gut porcine anaerobes.</title>
        <authorList>
            <person name="Kubasova T."/>
            <person name="Jahodarova E."/>
            <person name="Rychlik I."/>
        </authorList>
    </citation>
    <scope>NUCLEOTIDE SEQUENCE [LARGE SCALE GENOMIC DNA]</scope>
    <source>
        <strain evidence="1 2">An867</strain>
    </source>
</reference>
<dbReference type="EMBL" id="JAFBIT010000001">
    <property type="protein sequence ID" value="MCF2652110.1"/>
    <property type="molecule type" value="Genomic_DNA"/>
</dbReference>
<sequence>MLKLKDFTRATDRRVDSARVQVQGFGHSQASKAVWANKTELEKYAKIHYHKDGTIVVTDDWTHKSHVHLESVYKPNAVVDMLSQNGKQRDRTIYDENGRQKIQISNGPHSNPKRHPYGKNGEHAHDIIWEKDKIIDRPIHELTDLERKEHADLL</sequence>